<dbReference type="RefSeq" id="WP_185102484.1">
    <property type="nucleotide sequence ID" value="NZ_BAAAXY010000152.1"/>
</dbReference>
<dbReference type="PANTHER" id="PTHR43877">
    <property type="entry name" value="AMINOALKYLPHOSPHONATE N-ACETYLTRANSFERASE-RELATED-RELATED"/>
    <property type="match status" value="1"/>
</dbReference>
<dbReference type="InterPro" id="IPR017255">
    <property type="entry name" value="AcTrfase_GNAT_prd"/>
</dbReference>
<dbReference type="EMBL" id="JACHMI010000001">
    <property type="protein sequence ID" value="MBB6547895.1"/>
    <property type="molecule type" value="Genomic_DNA"/>
</dbReference>
<dbReference type="PROSITE" id="PS51186">
    <property type="entry name" value="GNAT"/>
    <property type="match status" value="1"/>
</dbReference>
<evidence type="ECO:0000259" key="3">
    <source>
        <dbReference type="PROSITE" id="PS51186"/>
    </source>
</evidence>
<evidence type="ECO:0000256" key="1">
    <source>
        <dbReference type="ARBA" id="ARBA00022679"/>
    </source>
</evidence>
<dbReference type="InterPro" id="IPR016181">
    <property type="entry name" value="Acyl_CoA_acyltransferase"/>
</dbReference>
<dbReference type="Proteomes" id="UP000565579">
    <property type="component" value="Unassembled WGS sequence"/>
</dbReference>
<dbReference type="AlphaFoldDB" id="A0A7X0NQU5"/>
<evidence type="ECO:0000313" key="5">
    <source>
        <dbReference type="Proteomes" id="UP000565579"/>
    </source>
</evidence>
<reference evidence="4 5" key="1">
    <citation type="submission" date="2020-08" db="EMBL/GenBank/DDBJ databases">
        <title>Sequencing the genomes of 1000 actinobacteria strains.</title>
        <authorList>
            <person name="Klenk H.-P."/>
        </authorList>
    </citation>
    <scope>NUCLEOTIDE SEQUENCE [LARGE SCALE GENOMIC DNA]</scope>
    <source>
        <strain evidence="4 5">DSM 43768</strain>
    </source>
</reference>
<proteinExistence type="predicted"/>
<dbReference type="GO" id="GO:0016747">
    <property type="term" value="F:acyltransferase activity, transferring groups other than amino-acyl groups"/>
    <property type="evidence" value="ECO:0007669"/>
    <property type="project" value="InterPro"/>
</dbReference>
<dbReference type="SUPFAM" id="SSF55729">
    <property type="entry name" value="Acyl-CoA N-acyltransferases (Nat)"/>
    <property type="match status" value="1"/>
</dbReference>
<gene>
    <name evidence="4" type="ORF">HD593_002690</name>
</gene>
<dbReference type="InterPro" id="IPR000182">
    <property type="entry name" value="GNAT_dom"/>
</dbReference>
<dbReference type="InterPro" id="IPR050832">
    <property type="entry name" value="Bact_Acetyltransf"/>
</dbReference>
<keyword evidence="5" id="KW-1185">Reference proteome</keyword>
<organism evidence="4 5">
    <name type="scientific">Nonomuraea rubra</name>
    <dbReference type="NCBI Taxonomy" id="46180"/>
    <lineage>
        <taxon>Bacteria</taxon>
        <taxon>Bacillati</taxon>
        <taxon>Actinomycetota</taxon>
        <taxon>Actinomycetes</taxon>
        <taxon>Streptosporangiales</taxon>
        <taxon>Streptosporangiaceae</taxon>
        <taxon>Nonomuraea</taxon>
    </lineage>
</organism>
<comment type="caution">
    <text evidence="4">The sequence shown here is derived from an EMBL/GenBank/DDBJ whole genome shotgun (WGS) entry which is preliminary data.</text>
</comment>
<name>A0A7X0NQU5_9ACTN</name>
<keyword evidence="2" id="KW-0012">Acyltransferase</keyword>
<evidence type="ECO:0000313" key="4">
    <source>
        <dbReference type="EMBL" id="MBB6547895.1"/>
    </source>
</evidence>
<dbReference type="Pfam" id="PF00583">
    <property type="entry name" value="Acetyltransf_1"/>
    <property type="match status" value="1"/>
</dbReference>
<dbReference type="CDD" id="cd04301">
    <property type="entry name" value="NAT_SF"/>
    <property type="match status" value="1"/>
</dbReference>
<protein>
    <submittedName>
        <fullName evidence="4">Putative GNAT superfamily acetyltransferase</fullName>
    </submittedName>
</protein>
<feature type="domain" description="N-acetyltransferase" evidence="3">
    <location>
        <begin position="2"/>
        <end position="148"/>
    </location>
</feature>
<dbReference type="PIRSF" id="PIRSF037663">
    <property type="entry name" value="Acetyltransf_GNAT_prd"/>
    <property type="match status" value="1"/>
</dbReference>
<dbReference type="Gene3D" id="3.40.630.30">
    <property type="match status" value="1"/>
</dbReference>
<evidence type="ECO:0000256" key="2">
    <source>
        <dbReference type="ARBA" id="ARBA00023315"/>
    </source>
</evidence>
<accession>A0A7X0NQU5</accession>
<sequence>MYTLRPATPADYDAIAAVVDAWWGRPISGALPRLFLDHFHRTSLVAEGAGGELAGFLIGFLSPSLPDEAYIHFVGVAPDARKGGLARTMYERFFELARGDGRRVVKAITAPVNSGSIAFHGRMGFAVSEPVAGYHGPGTSLVTFSRPL</sequence>
<keyword evidence="1 4" id="KW-0808">Transferase</keyword>